<dbReference type="InterPro" id="IPR017900">
    <property type="entry name" value="4Fe4S_Fe_S_CS"/>
</dbReference>
<dbReference type="Gene3D" id="3.40.50.10420">
    <property type="entry name" value="NagB/RpiA/CoA transferase-like"/>
    <property type="match status" value="1"/>
</dbReference>
<evidence type="ECO:0000256" key="1">
    <source>
        <dbReference type="ARBA" id="ARBA00022448"/>
    </source>
</evidence>
<dbReference type="GO" id="GO:0016491">
    <property type="term" value="F:oxidoreductase activity"/>
    <property type="evidence" value="ECO:0007669"/>
    <property type="project" value="UniProtKB-ARBA"/>
</dbReference>
<evidence type="ECO:0000313" key="9">
    <source>
        <dbReference type="EMBL" id="TVM33655.1"/>
    </source>
</evidence>
<dbReference type="PROSITE" id="PS51379">
    <property type="entry name" value="4FE4S_FER_2"/>
    <property type="match status" value="1"/>
</dbReference>
<dbReference type="OrthoDB" id="9770306at2"/>
<dbReference type="Pfam" id="PF13183">
    <property type="entry name" value="Fer4_8"/>
    <property type="match status" value="1"/>
</dbReference>
<dbReference type="SUPFAM" id="SSF46548">
    <property type="entry name" value="alpha-helical ferredoxin"/>
    <property type="match status" value="1"/>
</dbReference>
<dbReference type="InterPro" id="IPR009051">
    <property type="entry name" value="Helical_ferredxn"/>
</dbReference>
<evidence type="ECO:0000256" key="2">
    <source>
        <dbReference type="ARBA" id="ARBA00022485"/>
    </source>
</evidence>
<comment type="caution">
    <text evidence="9">The sequence shown here is derived from an EMBL/GenBank/DDBJ whole genome shotgun (WGS) entry which is preliminary data.</text>
</comment>
<keyword evidence="1" id="KW-0813">Transport</keyword>
<dbReference type="GO" id="GO:0051539">
    <property type="term" value="F:4 iron, 4 sulfur cluster binding"/>
    <property type="evidence" value="ECO:0007669"/>
    <property type="project" value="UniProtKB-KW"/>
</dbReference>
<dbReference type="InterPro" id="IPR037171">
    <property type="entry name" value="NagB/RpiA_transferase-like"/>
</dbReference>
<dbReference type="EMBL" id="QMIF01000006">
    <property type="protein sequence ID" value="TVM33655.1"/>
    <property type="molecule type" value="Genomic_DNA"/>
</dbReference>
<feature type="domain" description="4Fe-4S ferredoxin-type" evidence="8">
    <location>
        <begin position="303"/>
        <end position="333"/>
    </location>
</feature>
<organism evidence="9 10">
    <name type="scientific">Oceanidesulfovibrio marinus</name>
    <dbReference type="NCBI Taxonomy" id="370038"/>
    <lineage>
        <taxon>Bacteria</taxon>
        <taxon>Pseudomonadati</taxon>
        <taxon>Thermodesulfobacteriota</taxon>
        <taxon>Desulfovibrionia</taxon>
        <taxon>Desulfovibrionales</taxon>
        <taxon>Desulfovibrionaceae</taxon>
        <taxon>Oceanidesulfovibrio</taxon>
    </lineage>
</organism>
<evidence type="ECO:0000259" key="8">
    <source>
        <dbReference type="PROSITE" id="PS51379"/>
    </source>
</evidence>
<evidence type="ECO:0000256" key="4">
    <source>
        <dbReference type="ARBA" id="ARBA00022737"/>
    </source>
</evidence>
<protein>
    <submittedName>
        <fullName evidence="9">(Fe-S)-binding protein</fullName>
    </submittedName>
</protein>
<keyword evidence="7" id="KW-0411">Iron-sulfur</keyword>
<dbReference type="Gene3D" id="1.10.1060.10">
    <property type="entry name" value="Alpha-helical ferredoxin"/>
    <property type="match status" value="1"/>
</dbReference>
<proteinExistence type="predicted"/>
<gene>
    <name evidence="9" type="ORF">DQK91_10515</name>
</gene>
<dbReference type="InterPro" id="IPR017896">
    <property type="entry name" value="4Fe4S_Fe-S-bd"/>
</dbReference>
<keyword evidence="6" id="KW-0408">Iron</keyword>
<evidence type="ECO:0000256" key="6">
    <source>
        <dbReference type="ARBA" id="ARBA00023004"/>
    </source>
</evidence>
<dbReference type="Pfam" id="PF02589">
    <property type="entry name" value="LUD_dom"/>
    <property type="match status" value="1"/>
</dbReference>
<dbReference type="InterPro" id="IPR003741">
    <property type="entry name" value="LUD_dom"/>
</dbReference>
<sequence length="722" mass="80016">MQDVKNIGEYKDHIHEALDNEFQRSAIDKFAQAYPVGRAKAFDGMDVRELVAEIAAAKDEAISRMGELYEQFKREAEKAGIHVHLAKNAGEANEMIANIAKKTGCKKIVKSKSMTAEETLLNHHLEGEGLEVTETDLGEWIIQMRHEGPSHMVMPAIHLSRDQVAGLFSQVTGKDQTNDIEKLVKVARRELRQKFVEADMGISGANFAIAESASIGLVTNEGNARLVTTLPRVHVALCGLDKLVPTLHDALRVLRALPRNATGQIMTSYGTWIHGPNEDNAAPGGKKEMHIVFLDNGRTALAEDPDFRQVLRCIRCGACANVCPVYRMVGGHEYGHIYIGAIGLILTYFFHGRDKAKHLVLNCINCQACKAVCAAGIDLPSLIKRVYARIVDETGHDLDSTLLSMVMRNRKLFHGLLRAGRFAQKPFGVKKGEKQKGQFIRHLPMMFSKQHAFRELPAVADKPFRDIFPKIQPKVENPRYTVAIFGGCAQDFLYPEQLEGMVNAFADKGVAVDFPMQQTCCGLPLMMMGERKTEKEVASQNIHAIDPAKYDYIVCSCPSCASHLKHYPEIFGSGDSDGLLADRFADKIIDISSFLNDVLEMTEDDFETGGPKATYHAPCHLCRGLDVHDAPREIMTKSGLEYVPCKEEEVCCGFGGSYSVKFPEISQQILKNKLDNIEATGAEMIITDCPGCVMQIRGGMAKRGSNVVVRHMTEVLAERRKK</sequence>
<dbReference type="SUPFAM" id="SSF100950">
    <property type="entry name" value="NagB/RpiA/CoA transferase-like"/>
    <property type="match status" value="1"/>
</dbReference>
<evidence type="ECO:0000256" key="5">
    <source>
        <dbReference type="ARBA" id="ARBA00022982"/>
    </source>
</evidence>
<dbReference type="AlphaFoldDB" id="A0A6P1ZG94"/>
<dbReference type="PANTHER" id="PTHR47153">
    <property type="entry name" value="LACTATE UTILIZATION PROTEIN B"/>
    <property type="match status" value="1"/>
</dbReference>
<dbReference type="NCBIfam" id="NF045670">
    <property type="entry name" value="quin_L_LdhH"/>
    <property type="match status" value="1"/>
</dbReference>
<dbReference type="Proteomes" id="UP000434052">
    <property type="component" value="Unassembled WGS sequence"/>
</dbReference>
<dbReference type="InterPro" id="IPR004017">
    <property type="entry name" value="Cys_rich_dom"/>
</dbReference>
<dbReference type="InterPro" id="IPR004452">
    <property type="entry name" value="LutB/LldF"/>
</dbReference>
<keyword evidence="4" id="KW-0677">Repeat</keyword>
<reference evidence="9 10" key="1">
    <citation type="submission" date="2018-06" db="EMBL/GenBank/DDBJ databases">
        <title>Complete genome of Desulfovibrio marinus P48SEP.</title>
        <authorList>
            <person name="Crispim J.S."/>
            <person name="Vidigal P.M.P."/>
            <person name="Silva L.C.F."/>
            <person name="Araujo L.C."/>
            <person name="Laguardia C.N."/>
            <person name="Dias R.S."/>
            <person name="Sousa M.P."/>
            <person name="Paula S.O."/>
            <person name="Silva C."/>
        </authorList>
    </citation>
    <scope>NUCLEOTIDE SEQUENCE [LARGE SCALE GENOMIC DNA]</scope>
    <source>
        <strain evidence="9 10">P48SEP</strain>
    </source>
</reference>
<dbReference type="GO" id="GO:0006089">
    <property type="term" value="P:lactate metabolic process"/>
    <property type="evidence" value="ECO:0007669"/>
    <property type="project" value="InterPro"/>
</dbReference>
<evidence type="ECO:0000313" key="10">
    <source>
        <dbReference type="Proteomes" id="UP000434052"/>
    </source>
</evidence>
<keyword evidence="2" id="KW-0004">4Fe-4S</keyword>
<dbReference type="PROSITE" id="PS00198">
    <property type="entry name" value="4FE4S_FER_1"/>
    <property type="match status" value="1"/>
</dbReference>
<keyword evidence="3" id="KW-0479">Metal-binding</keyword>
<dbReference type="InterPro" id="IPR024185">
    <property type="entry name" value="FTHF_cligase-like_sf"/>
</dbReference>
<dbReference type="PANTHER" id="PTHR47153:SF2">
    <property type="entry name" value="LACTATE UTILIZATION PROTEIN B"/>
    <property type="match status" value="1"/>
</dbReference>
<evidence type="ECO:0000256" key="7">
    <source>
        <dbReference type="ARBA" id="ARBA00023014"/>
    </source>
</evidence>
<dbReference type="RefSeq" id="WP_144305320.1">
    <property type="nucleotide sequence ID" value="NZ_QMIF01000006.1"/>
</dbReference>
<evidence type="ECO:0000256" key="3">
    <source>
        <dbReference type="ARBA" id="ARBA00022723"/>
    </source>
</evidence>
<dbReference type="InterPro" id="IPR054704">
    <property type="entry name" value="Quin_L_LdhH-like"/>
</dbReference>
<dbReference type="GO" id="GO:0046872">
    <property type="term" value="F:metal ion binding"/>
    <property type="evidence" value="ECO:0007669"/>
    <property type="project" value="UniProtKB-KW"/>
</dbReference>
<name>A0A6P1ZG94_9BACT</name>
<accession>A0A6P1ZG94</accession>
<dbReference type="Pfam" id="PF02754">
    <property type="entry name" value="CCG"/>
    <property type="match status" value="2"/>
</dbReference>
<keyword evidence="5" id="KW-0249">Electron transport</keyword>